<organism evidence="4 5">
    <name type="scientific">Pseudomonas lini</name>
    <dbReference type="NCBI Taxonomy" id="163011"/>
    <lineage>
        <taxon>Bacteria</taxon>
        <taxon>Pseudomonadati</taxon>
        <taxon>Pseudomonadota</taxon>
        <taxon>Gammaproteobacteria</taxon>
        <taxon>Pseudomonadales</taxon>
        <taxon>Pseudomonadaceae</taxon>
        <taxon>Pseudomonas</taxon>
    </lineage>
</organism>
<accession>A0A0J6H443</accession>
<evidence type="ECO:0000313" key="4">
    <source>
        <dbReference type="EMBL" id="SDS27491.1"/>
    </source>
</evidence>
<keyword evidence="5" id="KW-1185">Reference proteome</keyword>
<reference evidence="4" key="2">
    <citation type="submission" date="2016-10" db="EMBL/GenBank/DDBJ databases">
        <authorList>
            <person name="de Groot N.N."/>
        </authorList>
    </citation>
    <scope>NUCLEOTIDE SEQUENCE [LARGE SCALE GENOMIC DNA]</scope>
    <source>
        <strain evidence="4">BS3782</strain>
    </source>
</reference>
<dbReference type="InterPro" id="IPR046673">
    <property type="entry name" value="ToxA_N"/>
</dbReference>
<feature type="domain" description="Dermonecrotic toxin N-terminal" evidence="2">
    <location>
        <begin position="368"/>
        <end position="616"/>
    </location>
</feature>
<protein>
    <recommendedName>
        <fullName evidence="2">Dermonecrotic toxin N-terminal domain-containing protein</fullName>
    </recommendedName>
</protein>
<dbReference type="PATRIC" id="fig|163011.3.peg.466"/>
<dbReference type="Proteomes" id="UP000182814">
    <property type="component" value="Chromosome I"/>
</dbReference>
<name>A0A0J6H443_9PSED</name>
<dbReference type="Pfam" id="PF20178">
    <property type="entry name" value="ToxA_N"/>
    <property type="match status" value="1"/>
</dbReference>
<reference evidence="5" key="1">
    <citation type="submission" date="2016-10" db="EMBL/GenBank/DDBJ databases">
        <authorList>
            <person name="Varghese N."/>
            <person name="Submissions S."/>
        </authorList>
    </citation>
    <scope>NUCLEOTIDE SEQUENCE [LARGE SCALE GENOMIC DNA]</scope>
    <source>
        <strain evidence="5">BS3782</strain>
    </source>
</reference>
<dbReference type="Proteomes" id="UP000434925">
    <property type="component" value="Unassembled WGS sequence"/>
</dbReference>
<gene>
    <name evidence="3" type="ORF">F7R14_26560</name>
    <name evidence="4" type="ORF">SAMN04490191_1092</name>
</gene>
<evidence type="ECO:0000313" key="5">
    <source>
        <dbReference type="Proteomes" id="UP000182814"/>
    </source>
</evidence>
<proteinExistence type="predicted"/>
<evidence type="ECO:0000256" key="1">
    <source>
        <dbReference type="SAM" id="MobiDB-lite"/>
    </source>
</evidence>
<dbReference type="EMBL" id="LT629746">
    <property type="protein sequence ID" value="SDS27491.1"/>
    <property type="molecule type" value="Genomic_DNA"/>
</dbReference>
<evidence type="ECO:0000313" key="6">
    <source>
        <dbReference type="Proteomes" id="UP000434925"/>
    </source>
</evidence>
<evidence type="ECO:0000313" key="3">
    <source>
        <dbReference type="EMBL" id="KAB0499366.1"/>
    </source>
</evidence>
<reference evidence="3 6" key="3">
    <citation type="submission" date="2019-09" db="EMBL/GenBank/DDBJ databases">
        <title>Draft genome sequences of 48 bacterial type strains from the CCUG.</title>
        <authorList>
            <person name="Tunovic T."/>
            <person name="Pineiro-Iglesias B."/>
            <person name="Unosson C."/>
            <person name="Inganas E."/>
            <person name="Ohlen M."/>
            <person name="Cardew S."/>
            <person name="Jensie-Markopoulos S."/>
            <person name="Salva-Serra F."/>
            <person name="Jaen-Luchoro D."/>
            <person name="Karlsson R."/>
            <person name="Svensson-Stadler L."/>
            <person name="Chun J."/>
            <person name="Moore E."/>
        </authorList>
    </citation>
    <scope>NUCLEOTIDE SEQUENCE [LARGE SCALE GENOMIC DNA]</scope>
    <source>
        <strain evidence="3 6">CCUG 51522</strain>
    </source>
</reference>
<sequence length="1525" mass="170345">MSDPSAPSAVDVLTLLVSGPSINEVASTLLRSVFDPLYPQLSIDPALTLVVTPGWIINDQQITHGDPRFESLTDVLVRLALSGDAVTYIDGEHFLTLKPGVEPAIQLPVKIDAIGCLLNELAPVLFTAYQENQVDYWNDPVTPDHPRWYLLSDTLRNQWNIAEDNGWDADQRAMARAVFNEPDKARRLSGDKYKTRACLIDIDLGEATDRKHLSVLDTAVLIGTLGNRTLILTHSITQGFQRFDSFDALGQSLTQVLAGPNPGLYWRLFEPQGNYFDQQACTLIALEAEAIGYIDFFQSVSETGLVSRPGSAGNQEPPERLKPQFNHIEHALPQWLEKASPADQTCYSRHLLDLAVFEQQNSGKTFQREIPDIKRFTLNALAEQLNKKHPHGTDLKLDDIEISITSVTVWGTFVFPGDNETLTLSLVELALQNLVGLPPGNKTVRYKNGTAVPAWMTYDYVEKLISAVNIGATYPAMLKRRLVDDAAQASSLQRLYTRQLAIELPLLTLQNKIRAQADVDEQGYRYVLAALASEPADRQVDGQDIVIRPLAFVTGKNTGASADEVVNMFVIEPRIPDKGPCLLYRPLLDPPLLQYPSRANLLYAIHHSRSLRQSVLAWLPDRVRFNYSQYVFPGALPSVWTVPQLLIDPTVSPQMAGPVVLGGHVIEQDVRATLFKANARALITQADRQSVSNAEARWATLKRGGWMIFNAALPFLGRGIGTAAWIWQIMDDLQEVADSQEHPQESLAGSALADIFLTLGMVLAHRAAVRKKPRLAPSASPVTARTVEEKTPSTPSTPITAIRQPDLPTHELPQTHATSLHGIGALQRSLPALESFLDTLMIPAPQGLAEPMTEGPHKHLRAHGQQWYAKVGERWFEVILNDHEDVQIIDSRPQPPRSGPLLMSNVRGEWFVDLRLRLRGGGLKSRRKQVQRENQERLRKKKEEIAAFDASLEGQKTQLFSVRQAMLAATPDAVESARQRFLDELDSQLKAYSAHIENLKSLNVLEAIPNYRTAMLDRITLQLFLMQSWINEQYPVFRSSLGVTLELLDKENPTPQEERSEPFEKMTDQTQGIIDKLEFAQSRFEELSLLGKEGAEITRSAKAKLPTFDLQDLKLLQITLGQALCLKPGTTETLEQARQGLESLIEDAALNIQSSLDLSEDENLHNLGDRIEALNNLAEQFAIIDQRFLDLTSEYPEQLIQERLDQVQKRVAEFSQDTVQRLSNLLREQRLIDPVPGPSRSSSAPAKKIIKTRFKGTLVGKPRKDARGQDTDFVDVVAPLTGKVIATFHEKSPGVWVERVPAKPPAPPRATPDLSKSTQAGQNLLTELPAFRRRTEAHINRAQRIPTEIEEIYYLHAEQLNDAVKKIDQALSAGNISESRSAAATTLRNKLDSAAKALYTTGRSTRIAMTKQQAPTAARVEWLKGKSEIEIAKATQRRLKGPRKDYLLEYEILDKQTQEVLWYAHFHYANPADPLASFTAAHLKTVDQRRLGGAYEWRDPHSNQELIAIHRSEISRSLAQSLFFS</sequence>
<evidence type="ECO:0000259" key="2">
    <source>
        <dbReference type="Pfam" id="PF20178"/>
    </source>
</evidence>
<feature type="region of interest" description="Disordered" evidence="1">
    <location>
        <begin position="774"/>
        <end position="801"/>
    </location>
</feature>
<dbReference type="RefSeq" id="WP_048397444.1">
    <property type="nucleotide sequence ID" value="NZ_JYLB01000011.1"/>
</dbReference>
<dbReference type="EMBL" id="VZPO01000012">
    <property type="protein sequence ID" value="KAB0499366.1"/>
    <property type="molecule type" value="Genomic_DNA"/>
</dbReference>